<dbReference type="Proteomes" id="UP000003280">
    <property type="component" value="Unassembled WGS sequence"/>
</dbReference>
<dbReference type="EMBL" id="AEEH01000018">
    <property type="protein sequence ID" value="EFM26044.1"/>
    <property type="molecule type" value="Genomic_DNA"/>
</dbReference>
<dbReference type="Pfam" id="PF04221">
    <property type="entry name" value="RelB"/>
    <property type="match status" value="1"/>
</dbReference>
<evidence type="ECO:0000313" key="4">
    <source>
        <dbReference type="Proteomes" id="UP000003280"/>
    </source>
</evidence>
<evidence type="ECO:0000256" key="2">
    <source>
        <dbReference type="ARBA" id="ARBA00022649"/>
    </source>
</evidence>
<evidence type="ECO:0000313" key="3">
    <source>
        <dbReference type="EMBL" id="EFM26044.1"/>
    </source>
</evidence>
<organism evidence="3 4">
    <name type="scientific">Peptoniphilus duerdenii ATCC BAA-1640</name>
    <dbReference type="NCBI Taxonomy" id="862517"/>
    <lineage>
        <taxon>Bacteria</taxon>
        <taxon>Bacillati</taxon>
        <taxon>Bacillota</taxon>
        <taxon>Tissierellia</taxon>
        <taxon>Tissierellales</taxon>
        <taxon>Peptoniphilaceae</taxon>
        <taxon>Peptoniphilus</taxon>
    </lineage>
</organism>
<keyword evidence="2" id="KW-1277">Toxin-antitoxin system</keyword>
<dbReference type="NCBIfam" id="TIGR02384">
    <property type="entry name" value="RelB_DinJ"/>
    <property type="match status" value="1"/>
</dbReference>
<reference evidence="3 4" key="1">
    <citation type="submission" date="2010-07" db="EMBL/GenBank/DDBJ databases">
        <authorList>
            <person name="Muzny D."/>
            <person name="Qin X."/>
            <person name="Deng J."/>
            <person name="Jiang H."/>
            <person name="Liu Y."/>
            <person name="Qu J."/>
            <person name="Song X.-Z."/>
            <person name="Zhang L."/>
            <person name="Thornton R."/>
            <person name="Coyle M."/>
            <person name="Francisco L."/>
            <person name="Jackson L."/>
            <person name="Javaid M."/>
            <person name="Korchina V."/>
            <person name="Kovar C."/>
            <person name="Mata R."/>
            <person name="Mathew T."/>
            <person name="Ngo R."/>
            <person name="Nguyen L."/>
            <person name="Nguyen N."/>
            <person name="Okwuonu G."/>
            <person name="Ongeri F."/>
            <person name="Pham C."/>
            <person name="Simmons D."/>
            <person name="Wilczek-Boney K."/>
            <person name="Hale W."/>
            <person name="Jakkamsetti A."/>
            <person name="Pham P."/>
            <person name="Ruth R."/>
            <person name="San Lucas F."/>
            <person name="Warren J."/>
            <person name="Zhang J."/>
            <person name="Zhao Z."/>
            <person name="Zhou C."/>
            <person name="Zhu D."/>
            <person name="Lee S."/>
            <person name="Bess C."/>
            <person name="Blankenburg K."/>
            <person name="Forbes L."/>
            <person name="Fu Q."/>
            <person name="Gubbala S."/>
            <person name="Hirani K."/>
            <person name="Jayaseelan J.C."/>
            <person name="Lara F."/>
            <person name="Munidasa M."/>
            <person name="Palculict T."/>
            <person name="Patil S."/>
            <person name="Pu L.-L."/>
            <person name="Saada N."/>
            <person name="Tang L."/>
            <person name="Weissenberger G."/>
            <person name="Zhu Y."/>
            <person name="Hemphill L."/>
            <person name="Shang Y."/>
            <person name="Youmans B."/>
            <person name="Ayvaz T."/>
            <person name="Ross M."/>
            <person name="Santibanez J."/>
            <person name="Aqrawi P."/>
            <person name="Gross S."/>
            <person name="Joshi V."/>
            <person name="Fowler G."/>
            <person name="Nazareth L."/>
            <person name="Reid J."/>
            <person name="Worley K."/>
            <person name="Petrosino J."/>
            <person name="Highlander S."/>
            <person name="Gibbs R."/>
        </authorList>
    </citation>
    <scope>NUCLEOTIDE SEQUENCE [LARGE SCALE GENOMIC DNA]</scope>
    <source>
        <strain evidence="3 4">ATCC BAA-1640</strain>
    </source>
</reference>
<dbReference type="GO" id="GO:0006351">
    <property type="term" value="P:DNA-templated transcription"/>
    <property type="evidence" value="ECO:0007669"/>
    <property type="project" value="TreeGrafter"/>
</dbReference>
<protein>
    <submittedName>
        <fullName evidence="3">Addiction module antitoxin, RelB/DinJ family</fullName>
    </submittedName>
</protein>
<comment type="caution">
    <text evidence="3">The sequence shown here is derived from an EMBL/GenBank/DDBJ whole genome shotgun (WGS) entry which is preliminary data.</text>
</comment>
<dbReference type="Gene3D" id="1.10.1220.10">
    <property type="entry name" value="Met repressor-like"/>
    <property type="match status" value="1"/>
</dbReference>
<gene>
    <name evidence="3" type="ORF">HMPREF9225_0363</name>
</gene>
<dbReference type="PANTHER" id="PTHR38781:SF1">
    <property type="entry name" value="ANTITOXIN DINJ-RELATED"/>
    <property type="match status" value="1"/>
</dbReference>
<name>E0NJM4_9FIRM</name>
<evidence type="ECO:0000256" key="1">
    <source>
        <dbReference type="ARBA" id="ARBA00010562"/>
    </source>
</evidence>
<sequence length="117" mass="13344">MLLCIDAVIENVIIYLRRDTMSSTTISIRVDSDLKNEADKLFNELGLNLSSAVNIFLRQAIREQSIPFNISLNSEDRILKDAEEFVDEHILALKELASGEMTKEDLKTFIENKIIND</sequence>
<comment type="similarity">
    <text evidence="1">Belongs to the RelB/DinJ antitoxin family.</text>
</comment>
<dbReference type="HOGENOM" id="CLU_154558_16_1_9"/>
<proteinExistence type="inferred from homology"/>
<dbReference type="GO" id="GO:0006355">
    <property type="term" value="P:regulation of DNA-templated transcription"/>
    <property type="evidence" value="ECO:0007669"/>
    <property type="project" value="InterPro"/>
</dbReference>
<dbReference type="PANTHER" id="PTHR38781">
    <property type="entry name" value="ANTITOXIN DINJ-RELATED"/>
    <property type="match status" value="1"/>
</dbReference>
<dbReference type="STRING" id="862517.HMPREF9225_0363"/>
<accession>E0NJM4</accession>
<dbReference type="AlphaFoldDB" id="E0NJM4"/>
<dbReference type="InterPro" id="IPR013321">
    <property type="entry name" value="Arc_rbn_hlx_hlx"/>
</dbReference>
<dbReference type="InterPro" id="IPR007337">
    <property type="entry name" value="RelB/DinJ"/>
</dbReference>
<keyword evidence="4" id="KW-1185">Reference proteome</keyword>
<dbReference type="eggNOG" id="COG3077">
    <property type="taxonomic scope" value="Bacteria"/>
</dbReference>